<dbReference type="InterPro" id="IPR009056">
    <property type="entry name" value="Cyt_c-like_dom"/>
</dbReference>
<feature type="domain" description="Cytochrome c" evidence="10">
    <location>
        <begin position="173"/>
        <end position="282"/>
    </location>
</feature>
<evidence type="ECO:0000256" key="9">
    <source>
        <dbReference type="SAM" id="SignalP"/>
    </source>
</evidence>
<keyword evidence="12" id="KW-1185">Reference proteome</keyword>
<dbReference type="Pfam" id="PF00034">
    <property type="entry name" value="Cytochrom_C"/>
    <property type="match status" value="2"/>
</dbReference>
<feature type="domain" description="Cytochrome c" evidence="10">
    <location>
        <begin position="29"/>
        <end position="132"/>
    </location>
</feature>
<evidence type="ECO:0000313" key="12">
    <source>
        <dbReference type="Proteomes" id="UP000536442"/>
    </source>
</evidence>
<evidence type="ECO:0000256" key="8">
    <source>
        <dbReference type="SAM" id="Phobius"/>
    </source>
</evidence>
<dbReference type="PRINTS" id="PR00605">
    <property type="entry name" value="CYTCHROMECIC"/>
</dbReference>
<keyword evidence="4" id="KW-0249">Electron transport</keyword>
<feature type="transmembrane region" description="Helical" evidence="8">
    <location>
        <begin position="452"/>
        <end position="472"/>
    </location>
</feature>
<dbReference type="InterPro" id="IPR036909">
    <property type="entry name" value="Cyt_c-like_dom_sf"/>
</dbReference>
<dbReference type="EMBL" id="JABEVQ010000004">
    <property type="protein sequence ID" value="NWN91622.1"/>
    <property type="molecule type" value="Genomic_DNA"/>
</dbReference>
<feature type="binding site" description="covalent" evidence="6">
    <location>
        <position position="191"/>
    </location>
    <ligand>
        <name>heme c</name>
        <dbReference type="ChEBI" id="CHEBI:61717"/>
        <label>2</label>
    </ligand>
</feature>
<feature type="chain" id="PRO_5032328177" evidence="9">
    <location>
        <begin position="24"/>
        <end position="491"/>
    </location>
</feature>
<feature type="binding site" description="covalent" evidence="6">
    <location>
        <position position="46"/>
    </location>
    <ligand>
        <name>heme c</name>
        <dbReference type="ChEBI" id="CHEBI:61717"/>
        <label>1</label>
    </ligand>
</feature>
<dbReference type="GO" id="GO:0005506">
    <property type="term" value="F:iron ion binding"/>
    <property type="evidence" value="ECO:0007669"/>
    <property type="project" value="InterPro"/>
</dbReference>
<dbReference type="AlphaFoldDB" id="A0A851HWH5"/>
<evidence type="ECO:0000256" key="4">
    <source>
        <dbReference type="ARBA" id="ARBA00022982"/>
    </source>
</evidence>
<keyword evidence="9" id="KW-0732">Signal</keyword>
<dbReference type="GO" id="GO:0016020">
    <property type="term" value="C:membrane"/>
    <property type="evidence" value="ECO:0007669"/>
    <property type="project" value="InterPro"/>
</dbReference>
<feature type="binding site" description="axial binding residue" evidence="7">
    <location>
        <position position="348"/>
    </location>
    <ligand>
        <name>heme c</name>
        <dbReference type="ChEBI" id="CHEBI:61717"/>
        <label>3</label>
    </ligand>
    <ligandPart>
        <name>Fe</name>
        <dbReference type="ChEBI" id="CHEBI:18248"/>
    </ligandPart>
</feature>
<dbReference type="PANTHER" id="PTHR35008">
    <property type="entry name" value="BLL4482 PROTEIN-RELATED"/>
    <property type="match status" value="1"/>
</dbReference>
<keyword evidence="3 7" id="KW-0479">Metal-binding</keyword>
<evidence type="ECO:0000256" key="7">
    <source>
        <dbReference type="PIRSR" id="PIRSR000018-51"/>
    </source>
</evidence>
<evidence type="ECO:0000256" key="5">
    <source>
        <dbReference type="ARBA" id="ARBA00023004"/>
    </source>
</evidence>
<dbReference type="InterPro" id="IPR014353">
    <property type="entry name" value="Membr-bd_ADH_cyt_c"/>
</dbReference>
<feature type="binding site" description="axial binding residue" evidence="7">
    <location>
        <position position="192"/>
    </location>
    <ligand>
        <name>heme c</name>
        <dbReference type="ChEBI" id="CHEBI:61717"/>
        <label>2</label>
    </ligand>
    <ligandPart>
        <name>Fe</name>
        <dbReference type="ChEBI" id="CHEBI:18248"/>
    </ligandPart>
</feature>
<evidence type="ECO:0000256" key="3">
    <source>
        <dbReference type="ARBA" id="ARBA00022723"/>
    </source>
</evidence>
<dbReference type="SUPFAM" id="SSF46626">
    <property type="entry name" value="Cytochrome c"/>
    <property type="match status" value="3"/>
</dbReference>
<protein>
    <submittedName>
        <fullName evidence="11">Cytochrome c</fullName>
    </submittedName>
</protein>
<sequence>MRLRLLRVAACVLIGGLSGTAATAETNESLIERGEYIARATDCLACHVGPDGTPYAGGNANITPLGSIVAPNISSSKEYGIGDYSLEDLKRVLRDGKAPGGKYLYPAMPYPTYRGMTDEDIEALYAYLQSIPAVDYAPEASTDLGFPFNIRFSMIVWNAMNLGEYEAPEGLDDQEARGQYIVDHMAHCSTCHTPRDDMMASEFDQHLGGAQLGSWFAPNITSDEKAGIGAWSNQELADYFRQGQVSYLAQATGPMGEAVHYGLQYLTEEDRLAMAAYLKTVPAIADDSQQHAVFDPELSKPILDLEPVVIKATDYAPDELAQHGLKPGDIENPDSPEGLYAQHCAACHRDDGMGQPFSQYASLQGNTSVRSANPRNLVAVVLKGVAFSGSTPRPLMPGFEGKLEDQQIADIANYVRTEFGGHSASNINADDVAYIASGQQPVSGLIRYAPTLAWIGILILVVLIAGGIWLWLRRRNRRASAVHHQNVHSDQ</sequence>
<evidence type="ECO:0000256" key="1">
    <source>
        <dbReference type="ARBA" id="ARBA00022448"/>
    </source>
</evidence>
<keyword evidence="5 7" id="KW-0408">Iron</keyword>
<keyword evidence="8" id="KW-0472">Membrane</keyword>
<dbReference type="Proteomes" id="UP000536442">
    <property type="component" value="Unassembled WGS sequence"/>
</dbReference>
<reference evidence="11 12" key="1">
    <citation type="submission" date="2020-03" db="EMBL/GenBank/DDBJ databases">
        <title>Metagenomic, metatranscriptomic, and metabolomic analyses revealed the key microbes and metabolic features during the fermentation of ganjang, Korean traditional soy sauce.</title>
        <authorList>
            <person name="Chun B.H."/>
            <person name="Jeon C.O."/>
        </authorList>
    </citation>
    <scope>NUCLEOTIDE SEQUENCE [LARGE SCALE GENOMIC DNA]</scope>
    <source>
        <strain evidence="11 12">KG14</strain>
    </source>
</reference>
<proteinExistence type="predicted"/>
<feature type="binding site" description="covalent" evidence="6">
    <location>
        <position position="347"/>
    </location>
    <ligand>
        <name>heme c</name>
        <dbReference type="ChEBI" id="CHEBI:61717"/>
        <label>3</label>
    </ligand>
</feature>
<dbReference type="PIRSF" id="PIRSF000018">
    <property type="entry name" value="Mb_ADH_cyt_c"/>
    <property type="match status" value="1"/>
</dbReference>
<feature type="binding site" description="covalent" evidence="6">
    <location>
        <position position="43"/>
    </location>
    <ligand>
        <name>heme c</name>
        <dbReference type="ChEBI" id="CHEBI:61717"/>
        <label>1</label>
    </ligand>
</feature>
<evidence type="ECO:0000313" key="11">
    <source>
        <dbReference type="EMBL" id="NWN91622.1"/>
    </source>
</evidence>
<feature type="binding site" description="covalent" evidence="6">
    <location>
        <position position="188"/>
    </location>
    <ligand>
        <name>heme c</name>
        <dbReference type="ChEBI" id="CHEBI:61717"/>
        <label>2</label>
    </ligand>
</feature>
<keyword evidence="8" id="KW-0812">Transmembrane</keyword>
<feature type="domain" description="Cytochrome c" evidence="10">
    <location>
        <begin position="331"/>
        <end position="419"/>
    </location>
</feature>
<dbReference type="PROSITE" id="PS51007">
    <property type="entry name" value="CYTC"/>
    <property type="match status" value="3"/>
</dbReference>
<evidence type="ECO:0000259" key="10">
    <source>
        <dbReference type="PROSITE" id="PS51007"/>
    </source>
</evidence>
<keyword evidence="8" id="KW-1133">Transmembrane helix</keyword>
<comment type="cofactor">
    <cofactor evidence="6">
        <name>heme c</name>
        <dbReference type="ChEBI" id="CHEBI:61717"/>
    </cofactor>
    <text evidence="6">Binds 3 heme c groups covalently per subunit.</text>
</comment>
<accession>A0A851HWH5</accession>
<feature type="binding site" description="axial binding residue" evidence="7">
    <location>
        <position position="47"/>
    </location>
    <ligand>
        <name>heme c</name>
        <dbReference type="ChEBI" id="CHEBI:61717"/>
        <label>1</label>
    </ligand>
    <ligandPart>
        <name>Fe</name>
        <dbReference type="ChEBI" id="CHEBI:18248"/>
    </ligandPart>
</feature>
<dbReference type="GO" id="GO:0016614">
    <property type="term" value="F:oxidoreductase activity, acting on CH-OH group of donors"/>
    <property type="evidence" value="ECO:0007669"/>
    <property type="project" value="InterPro"/>
</dbReference>
<evidence type="ECO:0000256" key="2">
    <source>
        <dbReference type="ARBA" id="ARBA00022617"/>
    </source>
</evidence>
<feature type="signal peptide" evidence="9">
    <location>
        <begin position="1"/>
        <end position="23"/>
    </location>
</feature>
<dbReference type="GO" id="GO:0020037">
    <property type="term" value="F:heme binding"/>
    <property type="evidence" value="ECO:0007669"/>
    <property type="project" value="InterPro"/>
</dbReference>
<dbReference type="Gene3D" id="1.10.760.10">
    <property type="entry name" value="Cytochrome c-like domain"/>
    <property type="match status" value="3"/>
</dbReference>
<dbReference type="PANTHER" id="PTHR35008:SF4">
    <property type="entry name" value="BLL4482 PROTEIN"/>
    <property type="match status" value="1"/>
</dbReference>
<feature type="binding site" description="covalent" evidence="6">
    <location>
        <position position="344"/>
    </location>
    <ligand>
        <name>heme c</name>
        <dbReference type="ChEBI" id="CHEBI:61717"/>
        <label>3</label>
    </ligand>
</feature>
<keyword evidence="2 6" id="KW-0349">Heme</keyword>
<organism evidence="11 12">
    <name type="scientific">Marinobacter adhaerens</name>
    <dbReference type="NCBI Taxonomy" id="1033846"/>
    <lineage>
        <taxon>Bacteria</taxon>
        <taxon>Pseudomonadati</taxon>
        <taxon>Pseudomonadota</taxon>
        <taxon>Gammaproteobacteria</taxon>
        <taxon>Pseudomonadales</taxon>
        <taxon>Marinobacteraceae</taxon>
        <taxon>Marinobacter</taxon>
    </lineage>
</organism>
<gene>
    <name evidence="11" type="ORF">HLV39_08975</name>
</gene>
<dbReference type="InterPro" id="IPR008168">
    <property type="entry name" value="Cyt_C_IC"/>
</dbReference>
<keyword evidence="1" id="KW-0813">Transport</keyword>
<dbReference type="InterPro" id="IPR051459">
    <property type="entry name" value="Cytochrome_c-type_DH"/>
</dbReference>
<comment type="caution">
    <text evidence="11">The sequence shown here is derived from an EMBL/GenBank/DDBJ whole genome shotgun (WGS) entry which is preliminary data.</text>
</comment>
<dbReference type="Pfam" id="PF13442">
    <property type="entry name" value="Cytochrome_CBB3"/>
    <property type="match status" value="1"/>
</dbReference>
<evidence type="ECO:0000256" key="6">
    <source>
        <dbReference type="PIRSR" id="PIRSR000018-50"/>
    </source>
</evidence>
<dbReference type="GO" id="GO:0009055">
    <property type="term" value="F:electron transfer activity"/>
    <property type="evidence" value="ECO:0007669"/>
    <property type="project" value="InterPro"/>
</dbReference>
<name>A0A851HWH5_9GAMM</name>